<evidence type="ECO:0000256" key="6">
    <source>
        <dbReference type="ARBA" id="ARBA00022723"/>
    </source>
</evidence>
<dbReference type="PROSITE" id="PS00086">
    <property type="entry name" value="CYTOCHROME_P450"/>
    <property type="match status" value="1"/>
</dbReference>
<reference evidence="14" key="1">
    <citation type="submission" date="2022-08" db="EMBL/GenBank/DDBJ databases">
        <authorList>
            <person name="Marques A."/>
        </authorList>
    </citation>
    <scope>NUCLEOTIDE SEQUENCE</scope>
    <source>
        <strain evidence="14">RhyPub2mFocal</strain>
        <tissue evidence="14">Leaves</tissue>
    </source>
</reference>
<dbReference type="InterPro" id="IPR036396">
    <property type="entry name" value="Cyt_P450_sf"/>
</dbReference>
<evidence type="ECO:0000256" key="1">
    <source>
        <dbReference type="ARBA" id="ARBA00001971"/>
    </source>
</evidence>
<dbReference type="GO" id="GO:0004497">
    <property type="term" value="F:monooxygenase activity"/>
    <property type="evidence" value="ECO:0007669"/>
    <property type="project" value="UniProtKB-KW"/>
</dbReference>
<keyword evidence="6 12" id="KW-0479">Metal-binding</keyword>
<evidence type="ECO:0000256" key="3">
    <source>
        <dbReference type="ARBA" id="ARBA00010617"/>
    </source>
</evidence>
<keyword evidence="4 12" id="KW-0349">Heme</keyword>
<name>A0AAV8HT29_9POAL</name>
<gene>
    <name evidence="14" type="ORF">LUZ62_030624</name>
</gene>
<dbReference type="GO" id="GO:0020037">
    <property type="term" value="F:heme binding"/>
    <property type="evidence" value="ECO:0007669"/>
    <property type="project" value="InterPro"/>
</dbReference>
<evidence type="ECO:0000256" key="12">
    <source>
        <dbReference type="PIRSR" id="PIRSR602401-1"/>
    </source>
</evidence>
<keyword evidence="15" id="KW-1185">Reference proteome</keyword>
<dbReference type="InterPro" id="IPR002401">
    <property type="entry name" value="Cyt_P450_E_grp-I"/>
</dbReference>
<evidence type="ECO:0000256" key="7">
    <source>
        <dbReference type="ARBA" id="ARBA00022989"/>
    </source>
</evidence>
<dbReference type="PRINTS" id="PR00385">
    <property type="entry name" value="P450"/>
</dbReference>
<dbReference type="InterPro" id="IPR052306">
    <property type="entry name" value="CYP450_71D"/>
</dbReference>
<accession>A0AAV8HT29</accession>
<evidence type="ECO:0000313" key="14">
    <source>
        <dbReference type="EMBL" id="KAJ4818058.1"/>
    </source>
</evidence>
<keyword evidence="11" id="KW-0472">Membrane</keyword>
<dbReference type="Proteomes" id="UP001140206">
    <property type="component" value="Chromosome 1"/>
</dbReference>
<proteinExistence type="inferred from homology"/>
<dbReference type="PRINTS" id="PR00463">
    <property type="entry name" value="EP450I"/>
</dbReference>
<keyword evidence="9 12" id="KW-0408">Iron</keyword>
<comment type="subcellular location">
    <subcellularLocation>
        <location evidence="2">Membrane</location>
        <topology evidence="2">Single-pass membrane protein</topology>
    </subcellularLocation>
</comment>
<evidence type="ECO:0000256" key="5">
    <source>
        <dbReference type="ARBA" id="ARBA00022692"/>
    </source>
</evidence>
<dbReference type="AlphaFoldDB" id="A0AAV8HT29"/>
<dbReference type="PANTHER" id="PTHR47953">
    <property type="entry name" value="OS08G0105600 PROTEIN"/>
    <property type="match status" value="1"/>
</dbReference>
<dbReference type="GO" id="GO:0016705">
    <property type="term" value="F:oxidoreductase activity, acting on paired donors, with incorporation or reduction of molecular oxygen"/>
    <property type="evidence" value="ECO:0007669"/>
    <property type="project" value="InterPro"/>
</dbReference>
<evidence type="ECO:0000256" key="2">
    <source>
        <dbReference type="ARBA" id="ARBA00004167"/>
    </source>
</evidence>
<evidence type="ECO:0000256" key="9">
    <source>
        <dbReference type="ARBA" id="ARBA00023004"/>
    </source>
</evidence>
<evidence type="ECO:0000256" key="4">
    <source>
        <dbReference type="ARBA" id="ARBA00022617"/>
    </source>
</evidence>
<organism evidence="14 15">
    <name type="scientific">Rhynchospora pubera</name>
    <dbReference type="NCBI Taxonomy" id="906938"/>
    <lineage>
        <taxon>Eukaryota</taxon>
        <taxon>Viridiplantae</taxon>
        <taxon>Streptophyta</taxon>
        <taxon>Embryophyta</taxon>
        <taxon>Tracheophyta</taxon>
        <taxon>Spermatophyta</taxon>
        <taxon>Magnoliopsida</taxon>
        <taxon>Liliopsida</taxon>
        <taxon>Poales</taxon>
        <taxon>Cyperaceae</taxon>
        <taxon>Cyperoideae</taxon>
        <taxon>Rhynchosporeae</taxon>
        <taxon>Rhynchospora</taxon>
    </lineage>
</organism>
<evidence type="ECO:0000256" key="10">
    <source>
        <dbReference type="ARBA" id="ARBA00023033"/>
    </source>
</evidence>
<evidence type="ECO:0000256" key="11">
    <source>
        <dbReference type="ARBA" id="ARBA00023136"/>
    </source>
</evidence>
<sequence length="202" mass="22559">MVLTNNVALRAIMGGKCKNQKLVLDDIIKAFEQHTGFNLANMFPSSCVARKLSGADLIAAGTDTTAASLDWVMAELIKNPAVMNKAQIEVQQQLQGRRDSRYSKDAEEFKRERFAEYNRYVNFNGTDFEIIPFGAGRRICPGMTFALATLELALANLLFHFNWELPGGTKPDDLDMIENAGFTARRKSPLLLHARRHIHASS</sequence>
<keyword evidence="8 13" id="KW-0560">Oxidoreductase</keyword>
<evidence type="ECO:0000256" key="8">
    <source>
        <dbReference type="ARBA" id="ARBA00023002"/>
    </source>
</evidence>
<keyword evidence="10 13" id="KW-0503">Monooxygenase</keyword>
<dbReference type="InterPro" id="IPR017972">
    <property type="entry name" value="Cyt_P450_CS"/>
</dbReference>
<comment type="caution">
    <text evidence="14">The sequence shown here is derived from an EMBL/GenBank/DDBJ whole genome shotgun (WGS) entry which is preliminary data.</text>
</comment>
<dbReference type="GO" id="GO:0005506">
    <property type="term" value="F:iron ion binding"/>
    <property type="evidence" value="ECO:0007669"/>
    <property type="project" value="InterPro"/>
</dbReference>
<dbReference type="Gene3D" id="1.10.630.10">
    <property type="entry name" value="Cytochrome P450"/>
    <property type="match status" value="2"/>
</dbReference>
<evidence type="ECO:0000256" key="13">
    <source>
        <dbReference type="RuleBase" id="RU000461"/>
    </source>
</evidence>
<dbReference type="PANTHER" id="PTHR47953:SF19">
    <property type="entry name" value="OS06G0641600 PROTEIN"/>
    <property type="match status" value="1"/>
</dbReference>
<dbReference type="EMBL" id="JAMFTS010000001">
    <property type="protein sequence ID" value="KAJ4818058.1"/>
    <property type="molecule type" value="Genomic_DNA"/>
</dbReference>
<keyword evidence="7" id="KW-1133">Transmembrane helix</keyword>
<dbReference type="Pfam" id="PF00067">
    <property type="entry name" value="p450"/>
    <property type="match status" value="1"/>
</dbReference>
<comment type="similarity">
    <text evidence="3 13">Belongs to the cytochrome P450 family.</text>
</comment>
<protein>
    <submittedName>
        <fullName evidence="14">Cytochrome P450 family protein</fullName>
    </submittedName>
</protein>
<feature type="binding site" description="axial binding residue" evidence="12">
    <location>
        <position position="140"/>
    </location>
    <ligand>
        <name>heme</name>
        <dbReference type="ChEBI" id="CHEBI:30413"/>
    </ligand>
    <ligandPart>
        <name>Fe</name>
        <dbReference type="ChEBI" id="CHEBI:18248"/>
    </ligandPart>
</feature>
<comment type="cofactor">
    <cofactor evidence="1 12">
        <name>heme</name>
        <dbReference type="ChEBI" id="CHEBI:30413"/>
    </cofactor>
</comment>
<dbReference type="InterPro" id="IPR001128">
    <property type="entry name" value="Cyt_P450"/>
</dbReference>
<evidence type="ECO:0000313" key="15">
    <source>
        <dbReference type="Proteomes" id="UP001140206"/>
    </source>
</evidence>
<keyword evidence="5" id="KW-0812">Transmembrane</keyword>
<dbReference type="SUPFAM" id="SSF48264">
    <property type="entry name" value="Cytochrome P450"/>
    <property type="match status" value="1"/>
</dbReference>